<dbReference type="InterPro" id="IPR050487">
    <property type="entry name" value="FtsQ_DivIB"/>
</dbReference>
<evidence type="ECO:0000256" key="1">
    <source>
        <dbReference type="ARBA" id="ARBA00022475"/>
    </source>
</evidence>
<keyword evidence="4 6" id="KW-1133">Transmembrane helix</keyword>
<dbReference type="STRING" id="1802202.A2730_02780"/>
<keyword evidence="5" id="KW-0131">Cell cycle</keyword>
<dbReference type="Gene3D" id="3.10.20.310">
    <property type="entry name" value="membrane protein fhac"/>
    <property type="match status" value="1"/>
</dbReference>
<sequence>MSYRSRHIKPKIKGLFRKKFFQRKLFWVFLLAFMLIAATAYFILFFSKIQVENIEVSGSEKIASSEIESIAWHRVNRRLFNTGIVNILSKSIFLVNKEDVMQDILKRFPAIKAVAVEKKFPNGMVVKVTERKPFAVFCRGTEFGECYVIDDSGVIFEAMKGPIEDAMIIRELAHDKEIFVGEDIIDANIMDMIAKVEKSLKNNFQIEVKEAFVSNPLIFRTSEQWKIYFDLESDIDMQIIKMNAILRDEIPASTRKNLQYIYLQYKDRAYYK</sequence>
<protein>
    <recommendedName>
        <fullName evidence="7">POTRA domain-containing protein</fullName>
    </recommendedName>
</protein>
<organism evidence="8 9">
    <name type="scientific">Candidatus Staskawiczbacteria bacterium RIFCSPHIGHO2_01_FULL_39_25</name>
    <dbReference type="NCBI Taxonomy" id="1802202"/>
    <lineage>
        <taxon>Bacteria</taxon>
        <taxon>Candidatus Staskawicziibacteriota</taxon>
    </lineage>
</organism>
<evidence type="ECO:0000256" key="2">
    <source>
        <dbReference type="ARBA" id="ARBA00022618"/>
    </source>
</evidence>
<evidence type="ECO:0000256" key="6">
    <source>
        <dbReference type="SAM" id="Phobius"/>
    </source>
</evidence>
<evidence type="ECO:0000256" key="5">
    <source>
        <dbReference type="ARBA" id="ARBA00023306"/>
    </source>
</evidence>
<dbReference type="Pfam" id="PF08478">
    <property type="entry name" value="POTRA_1"/>
    <property type="match status" value="1"/>
</dbReference>
<dbReference type="EMBL" id="MHOO01000004">
    <property type="protein sequence ID" value="OGZ64595.1"/>
    <property type="molecule type" value="Genomic_DNA"/>
</dbReference>
<keyword evidence="1" id="KW-1003">Cell membrane</keyword>
<dbReference type="GO" id="GO:0051301">
    <property type="term" value="P:cell division"/>
    <property type="evidence" value="ECO:0007669"/>
    <property type="project" value="UniProtKB-KW"/>
</dbReference>
<keyword evidence="2" id="KW-0132">Cell division</keyword>
<dbReference type="AlphaFoldDB" id="A0A1G2HQ85"/>
<dbReference type="InterPro" id="IPR013685">
    <property type="entry name" value="POTRA_FtsQ_type"/>
</dbReference>
<evidence type="ECO:0000313" key="8">
    <source>
        <dbReference type="EMBL" id="OGZ64595.1"/>
    </source>
</evidence>
<gene>
    <name evidence="8" type="ORF">A2730_02780</name>
</gene>
<evidence type="ECO:0000313" key="9">
    <source>
        <dbReference type="Proteomes" id="UP000176855"/>
    </source>
</evidence>
<accession>A0A1G2HQ85</accession>
<evidence type="ECO:0000256" key="4">
    <source>
        <dbReference type="ARBA" id="ARBA00022989"/>
    </source>
</evidence>
<evidence type="ECO:0000259" key="7">
    <source>
        <dbReference type="Pfam" id="PF08478"/>
    </source>
</evidence>
<dbReference type="GO" id="GO:0005886">
    <property type="term" value="C:plasma membrane"/>
    <property type="evidence" value="ECO:0007669"/>
    <property type="project" value="TreeGrafter"/>
</dbReference>
<comment type="caution">
    <text evidence="8">The sequence shown here is derived from an EMBL/GenBank/DDBJ whole genome shotgun (WGS) entry which is preliminary data.</text>
</comment>
<dbReference type="PANTHER" id="PTHR37820:SF1">
    <property type="entry name" value="CELL DIVISION PROTEIN FTSQ"/>
    <property type="match status" value="1"/>
</dbReference>
<feature type="transmembrane region" description="Helical" evidence="6">
    <location>
        <begin position="25"/>
        <end position="46"/>
    </location>
</feature>
<keyword evidence="3 6" id="KW-0812">Transmembrane</keyword>
<keyword evidence="6" id="KW-0472">Membrane</keyword>
<dbReference type="Proteomes" id="UP000176855">
    <property type="component" value="Unassembled WGS sequence"/>
</dbReference>
<proteinExistence type="predicted"/>
<dbReference type="PANTHER" id="PTHR37820">
    <property type="entry name" value="CELL DIVISION PROTEIN DIVIB"/>
    <property type="match status" value="1"/>
</dbReference>
<evidence type="ECO:0000256" key="3">
    <source>
        <dbReference type="ARBA" id="ARBA00022692"/>
    </source>
</evidence>
<feature type="domain" description="POTRA" evidence="7">
    <location>
        <begin position="52"/>
        <end position="131"/>
    </location>
</feature>
<name>A0A1G2HQ85_9BACT</name>
<reference evidence="8 9" key="1">
    <citation type="journal article" date="2016" name="Nat. Commun.">
        <title>Thousands of microbial genomes shed light on interconnected biogeochemical processes in an aquifer system.</title>
        <authorList>
            <person name="Anantharaman K."/>
            <person name="Brown C.T."/>
            <person name="Hug L.A."/>
            <person name="Sharon I."/>
            <person name="Castelle C.J."/>
            <person name="Probst A.J."/>
            <person name="Thomas B.C."/>
            <person name="Singh A."/>
            <person name="Wilkins M.J."/>
            <person name="Karaoz U."/>
            <person name="Brodie E.L."/>
            <person name="Williams K.H."/>
            <person name="Hubbard S.S."/>
            <person name="Banfield J.F."/>
        </authorList>
    </citation>
    <scope>NUCLEOTIDE SEQUENCE [LARGE SCALE GENOMIC DNA]</scope>
</reference>